<reference evidence="3 4" key="1">
    <citation type="submission" date="2018-12" db="EMBL/GenBank/DDBJ databases">
        <title>Unveiling genomic diversity among members of the Bifidobacterium pseudolongum species, a widely distributed gut commensal of the animal kingdom.</title>
        <authorList>
            <person name="Lugli G.A."/>
            <person name="Duranti S."/>
            <person name="Albert K."/>
            <person name="Mancabelli L."/>
            <person name="Napoli S."/>
            <person name="Viappiani A."/>
            <person name="Anzalone R."/>
            <person name="Longhi G."/>
            <person name="Milani C."/>
            <person name="Turroni F."/>
            <person name="Alessandri G."/>
            <person name="Sela D.A."/>
            <person name="Van Sinderen D."/>
            <person name="Ventura M."/>
        </authorList>
    </citation>
    <scope>NUCLEOTIDE SEQUENCE [LARGE SCALE GENOMIC DNA]</scope>
    <source>
        <strain evidence="3 4">2093B</strain>
    </source>
</reference>
<dbReference type="GO" id="GO:1901137">
    <property type="term" value="P:carbohydrate derivative biosynthetic process"/>
    <property type="evidence" value="ECO:0007669"/>
    <property type="project" value="UniProtKB-ARBA"/>
</dbReference>
<comment type="caution">
    <text evidence="3">The sequence shown here is derived from an EMBL/GenBank/DDBJ whole genome shotgun (WGS) entry which is preliminary data.</text>
</comment>
<dbReference type="RefSeq" id="WP_129897970.1">
    <property type="nucleotide sequence ID" value="NZ_RYUH01000014.1"/>
</dbReference>
<dbReference type="EMBL" id="RYUH01000014">
    <property type="protein sequence ID" value="RYQ08930.1"/>
    <property type="molecule type" value="Genomic_DNA"/>
</dbReference>
<dbReference type="InterPro" id="IPR050194">
    <property type="entry name" value="Glycosyltransferase_grp1"/>
</dbReference>
<evidence type="ECO:0000313" key="3">
    <source>
        <dbReference type="EMBL" id="RYQ08930.1"/>
    </source>
</evidence>
<gene>
    <name evidence="3" type="ORF">PG2093B_1484</name>
</gene>
<dbReference type="SUPFAM" id="SSF53756">
    <property type="entry name" value="UDP-Glycosyltransferase/glycogen phosphorylase"/>
    <property type="match status" value="1"/>
</dbReference>
<dbReference type="AlphaFoldDB" id="A0A4Q5A0W1"/>
<organism evidence="3 4">
    <name type="scientific">Bifidobacterium pseudolongum subsp. globosum</name>
    <dbReference type="NCBI Taxonomy" id="1690"/>
    <lineage>
        <taxon>Bacteria</taxon>
        <taxon>Bacillati</taxon>
        <taxon>Actinomycetota</taxon>
        <taxon>Actinomycetes</taxon>
        <taxon>Bifidobacteriales</taxon>
        <taxon>Bifidobacteriaceae</taxon>
        <taxon>Bifidobacterium</taxon>
    </lineage>
</organism>
<dbReference type="Pfam" id="PF00534">
    <property type="entry name" value="Glycos_transf_1"/>
    <property type="match status" value="1"/>
</dbReference>
<evidence type="ECO:0000259" key="2">
    <source>
        <dbReference type="Pfam" id="PF00534"/>
    </source>
</evidence>
<name>A0A4Q5A0W1_9BIFI</name>
<dbReference type="PANTHER" id="PTHR45947:SF3">
    <property type="entry name" value="SULFOQUINOVOSYL TRANSFERASE SQD2"/>
    <property type="match status" value="1"/>
</dbReference>
<evidence type="ECO:0000313" key="4">
    <source>
        <dbReference type="Proteomes" id="UP000292568"/>
    </source>
</evidence>
<accession>A0A4Q5A0W1</accession>
<sequence length="380" mass="42651">MAGSTPIRVLQVVPSLSCAAGVANFVYNMEYYHDEKRVHYDFLHHAISDGRYFHSKRYDDELEAHGSAVYTVNYAGDGLLRFTREVHALFEEIGASYDVVHCHMPNSAFTVLREARNHGVEHRILHSHLNNSSDVFLHRLRNMPLNAWGKRYATDNIACSQEAGRFLFGMKSFTVINNGIPIDKYLYSDADRRVLRAQLGIAPEEIVIGSVGRFVKQKNYGFAIHVFAEFHHSHPQSKLLILGDGEERTALEALSIEKGLSDSVIFPGVRNDINRFYSVMDVFFMPSLYEGLPVSAVEAQAAGLPCVYSESVPRETDITNNGIFIPLTSPVSEWSKGLDDSIMRGRSDKNNVALLEACGYSAEANAELLMQHYEAMIRQV</sequence>
<proteinExistence type="predicted"/>
<dbReference type="Proteomes" id="UP000292568">
    <property type="component" value="Unassembled WGS sequence"/>
</dbReference>
<evidence type="ECO:0000256" key="1">
    <source>
        <dbReference type="ARBA" id="ARBA00022679"/>
    </source>
</evidence>
<protein>
    <submittedName>
        <fullName evidence="3">Glycosyl transferase family 1</fullName>
    </submittedName>
</protein>
<feature type="domain" description="Glycosyl transferase family 1" evidence="2">
    <location>
        <begin position="192"/>
        <end position="322"/>
    </location>
</feature>
<dbReference type="PANTHER" id="PTHR45947">
    <property type="entry name" value="SULFOQUINOVOSYL TRANSFERASE SQD2"/>
    <property type="match status" value="1"/>
</dbReference>
<dbReference type="GO" id="GO:0016758">
    <property type="term" value="F:hexosyltransferase activity"/>
    <property type="evidence" value="ECO:0007669"/>
    <property type="project" value="TreeGrafter"/>
</dbReference>
<dbReference type="CDD" id="cd03812">
    <property type="entry name" value="GT4_CapH-like"/>
    <property type="match status" value="1"/>
</dbReference>
<dbReference type="Gene3D" id="3.40.50.2000">
    <property type="entry name" value="Glycogen Phosphorylase B"/>
    <property type="match status" value="2"/>
</dbReference>
<keyword evidence="1 3" id="KW-0808">Transferase</keyword>
<dbReference type="InterPro" id="IPR001296">
    <property type="entry name" value="Glyco_trans_1"/>
</dbReference>